<dbReference type="InterPro" id="IPR051316">
    <property type="entry name" value="Zinc-reg_GTPase_activator"/>
</dbReference>
<keyword evidence="2" id="KW-0378">Hydrolase</keyword>
<dbReference type="EMBL" id="BMKA01000001">
    <property type="protein sequence ID" value="GGA06011.1"/>
    <property type="molecule type" value="Genomic_DNA"/>
</dbReference>
<dbReference type="Pfam" id="PF02492">
    <property type="entry name" value="cobW"/>
    <property type="match status" value="1"/>
</dbReference>
<evidence type="ECO:0000256" key="2">
    <source>
        <dbReference type="ARBA" id="ARBA00022801"/>
    </source>
</evidence>
<dbReference type="PANTHER" id="PTHR13748:SF62">
    <property type="entry name" value="COBW DOMAIN-CONTAINING PROTEIN"/>
    <property type="match status" value="1"/>
</dbReference>
<dbReference type="GO" id="GO:0005737">
    <property type="term" value="C:cytoplasm"/>
    <property type="evidence" value="ECO:0007669"/>
    <property type="project" value="TreeGrafter"/>
</dbReference>
<comment type="catalytic activity">
    <reaction evidence="6">
        <text>GTP + H2O = GDP + phosphate + H(+)</text>
        <dbReference type="Rhea" id="RHEA:19669"/>
        <dbReference type="ChEBI" id="CHEBI:15377"/>
        <dbReference type="ChEBI" id="CHEBI:15378"/>
        <dbReference type="ChEBI" id="CHEBI:37565"/>
        <dbReference type="ChEBI" id="CHEBI:43474"/>
        <dbReference type="ChEBI" id="CHEBI:58189"/>
    </reaction>
    <physiologicalReaction direction="left-to-right" evidence="6">
        <dbReference type="Rhea" id="RHEA:19670"/>
    </physiologicalReaction>
</comment>
<reference evidence="10" key="1">
    <citation type="journal article" date="2014" name="Int. J. Syst. Evol. Microbiol.">
        <title>Complete genome sequence of Corynebacterium casei LMG S-19264T (=DSM 44701T), isolated from a smear-ripened cheese.</title>
        <authorList>
            <consortium name="US DOE Joint Genome Institute (JGI-PGF)"/>
            <person name="Walter F."/>
            <person name="Albersmeier A."/>
            <person name="Kalinowski J."/>
            <person name="Ruckert C."/>
        </authorList>
    </citation>
    <scope>NUCLEOTIDE SEQUENCE</scope>
    <source>
        <strain evidence="10">CGMCC 1.15880</strain>
    </source>
</reference>
<dbReference type="GO" id="GO:0016787">
    <property type="term" value="F:hydrolase activity"/>
    <property type="evidence" value="ECO:0007669"/>
    <property type="project" value="UniProtKB-KW"/>
</dbReference>
<feature type="domain" description="CobW C-terminal" evidence="9">
    <location>
        <begin position="271"/>
        <end position="361"/>
    </location>
</feature>
<dbReference type="InterPro" id="IPR012824">
    <property type="entry name" value="CobW"/>
</dbReference>
<dbReference type="Gene3D" id="3.30.1220.10">
    <property type="entry name" value="CobW-like, C-terminal domain"/>
    <property type="match status" value="1"/>
</dbReference>
<keyword evidence="11" id="KW-1185">Reference proteome</keyword>
<dbReference type="GO" id="GO:0009236">
    <property type="term" value="P:cobalamin biosynthetic process"/>
    <property type="evidence" value="ECO:0007669"/>
    <property type="project" value="InterPro"/>
</dbReference>
<feature type="domain" description="CobW/HypB/UreG nucleotide-binding" evidence="8">
    <location>
        <begin position="6"/>
        <end position="210"/>
    </location>
</feature>
<evidence type="ECO:0000256" key="3">
    <source>
        <dbReference type="ARBA" id="ARBA00023186"/>
    </source>
</evidence>
<comment type="similarity">
    <text evidence="4">Belongs to the SIMIBI class G3E GTPase family. ZNG1 subfamily.</text>
</comment>
<reference evidence="10" key="2">
    <citation type="submission" date="2020-09" db="EMBL/GenBank/DDBJ databases">
        <authorList>
            <person name="Sun Q."/>
            <person name="Zhou Y."/>
        </authorList>
    </citation>
    <scope>NUCLEOTIDE SEQUENCE</scope>
    <source>
        <strain evidence="10">CGMCC 1.15880</strain>
    </source>
</reference>
<dbReference type="RefSeq" id="WP_188670085.1">
    <property type="nucleotide sequence ID" value="NZ_BMKA01000001.1"/>
</dbReference>
<dbReference type="AlphaFoldDB" id="A0A916QS59"/>
<dbReference type="SUPFAM" id="SSF52540">
    <property type="entry name" value="P-loop containing nucleoside triphosphate hydrolases"/>
    <property type="match status" value="1"/>
</dbReference>
<dbReference type="Pfam" id="PF07683">
    <property type="entry name" value="CobW_C"/>
    <property type="match status" value="1"/>
</dbReference>
<comment type="function">
    <text evidence="5">Zinc chaperone that directly transfers zinc cofactor to target proteins, thereby activating them. Zinc is transferred from the CXCC motif in the GTPase domain to the zinc binding site in target proteins in a process requiring GTP hydrolysis.</text>
</comment>
<evidence type="ECO:0000313" key="10">
    <source>
        <dbReference type="EMBL" id="GGA06011.1"/>
    </source>
</evidence>
<keyword evidence="1" id="KW-0547">Nucleotide-binding</keyword>
<dbReference type="InterPro" id="IPR003495">
    <property type="entry name" value="CobW/HypB/UreG_nucleotide-bd"/>
</dbReference>
<evidence type="ECO:0000259" key="8">
    <source>
        <dbReference type="Pfam" id="PF02492"/>
    </source>
</evidence>
<dbReference type="SUPFAM" id="SSF90002">
    <property type="entry name" value="Hypothetical protein YjiA, C-terminal domain"/>
    <property type="match status" value="1"/>
</dbReference>
<accession>A0A916QS59</accession>
<dbReference type="InterPro" id="IPR036627">
    <property type="entry name" value="CobW-likC_sf"/>
</dbReference>
<dbReference type="InterPro" id="IPR027417">
    <property type="entry name" value="P-loop_NTPase"/>
</dbReference>
<comment type="caution">
    <text evidence="10">The sequence shown here is derived from an EMBL/GenBank/DDBJ whole genome shotgun (WGS) entry which is preliminary data.</text>
</comment>
<evidence type="ECO:0000256" key="7">
    <source>
        <dbReference type="SAM" id="MobiDB-lite"/>
    </source>
</evidence>
<evidence type="ECO:0000313" key="11">
    <source>
        <dbReference type="Proteomes" id="UP000628017"/>
    </source>
</evidence>
<dbReference type="InterPro" id="IPR011629">
    <property type="entry name" value="CobW-like_C"/>
</dbReference>
<name>A0A916QS59_9RHOB</name>
<dbReference type="GO" id="GO:0000166">
    <property type="term" value="F:nucleotide binding"/>
    <property type="evidence" value="ECO:0007669"/>
    <property type="project" value="UniProtKB-KW"/>
</dbReference>
<dbReference type="CDD" id="cd03112">
    <property type="entry name" value="CobW-like"/>
    <property type="match status" value="1"/>
</dbReference>
<proteinExistence type="inferred from homology"/>
<organism evidence="10 11">
    <name type="scientific">Neptunicoccus cionae</name>
    <dbReference type="NCBI Taxonomy" id="2035344"/>
    <lineage>
        <taxon>Bacteria</taxon>
        <taxon>Pseudomonadati</taxon>
        <taxon>Pseudomonadota</taxon>
        <taxon>Alphaproteobacteria</taxon>
        <taxon>Rhodobacterales</taxon>
        <taxon>Paracoccaceae</taxon>
        <taxon>Neptunicoccus</taxon>
    </lineage>
</organism>
<protein>
    <submittedName>
        <fullName evidence="10">Cobalamin biosynthesis protein CobW</fullName>
    </submittedName>
</protein>
<evidence type="ECO:0000259" key="9">
    <source>
        <dbReference type="Pfam" id="PF07683"/>
    </source>
</evidence>
<sequence length="362" mass="39372">MPAKIPATVVTGFLGAGKTTLIRHMLQHANGKRIALIINEFGDLGVDGDILKGCGDETCTEDDVMELSNGCICCTVADDFIPTMEKLLERENAPDHIVIETSGLALPQPLVRAFNWPEIRTRVTVDGVVTVVDGKAVTEGRFAHNVAAVDAQRAMDENLDHETPLSELFEDQIACADMIVVNKSDLLSGDESASLVTKLKSESRDGVQVVKASMGALPVDVLLGQGIGAEDDLDARHEVHHHHHHHDEDDDHHDDDDHHHGHEHSHGHDEFESFVVERAEITDPTAFAEQVADVIRAHDILRLKGFAAVSGKPMRLTLQAVGPRVDTYFDRPFAAEESRTTRLVVIGESGLDQSAITTALSA</sequence>
<evidence type="ECO:0000256" key="6">
    <source>
        <dbReference type="ARBA" id="ARBA00049117"/>
    </source>
</evidence>
<feature type="compositionally biased region" description="Basic and acidic residues" evidence="7">
    <location>
        <begin position="255"/>
        <end position="269"/>
    </location>
</feature>
<evidence type="ECO:0000256" key="1">
    <source>
        <dbReference type="ARBA" id="ARBA00022741"/>
    </source>
</evidence>
<dbReference type="Gene3D" id="3.40.50.300">
    <property type="entry name" value="P-loop containing nucleotide triphosphate hydrolases"/>
    <property type="match status" value="1"/>
</dbReference>
<dbReference type="PANTHER" id="PTHR13748">
    <property type="entry name" value="COBW-RELATED"/>
    <property type="match status" value="1"/>
</dbReference>
<feature type="region of interest" description="Disordered" evidence="7">
    <location>
        <begin position="238"/>
        <end position="269"/>
    </location>
</feature>
<dbReference type="Proteomes" id="UP000628017">
    <property type="component" value="Unassembled WGS sequence"/>
</dbReference>
<evidence type="ECO:0000256" key="5">
    <source>
        <dbReference type="ARBA" id="ARBA00045658"/>
    </source>
</evidence>
<dbReference type="NCBIfam" id="TIGR02475">
    <property type="entry name" value="CobW"/>
    <property type="match status" value="1"/>
</dbReference>
<keyword evidence="3" id="KW-0143">Chaperone</keyword>
<gene>
    <name evidence="10" type="primary">cobW</name>
    <name evidence="10" type="ORF">GCM10011498_02110</name>
</gene>
<evidence type="ECO:0000256" key="4">
    <source>
        <dbReference type="ARBA" id="ARBA00034320"/>
    </source>
</evidence>